<dbReference type="GO" id="GO:0006508">
    <property type="term" value="P:proteolysis"/>
    <property type="evidence" value="ECO:0007669"/>
    <property type="project" value="UniProtKB-KW"/>
</dbReference>
<gene>
    <name evidence="2" type="ORF">F4148_18880</name>
</gene>
<feature type="transmembrane region" description="Helical" evidence="1">
    <location>
        <begin position="20"/>
        <end position="37"/>
    </location>
</feature>
<protein>
    <submittedName>
        <fullName evidence="2">YhfC family intramembrane metalloprotease</fullName>
    </submittedName>
</protein>
<keyword evidence="2" id="KW-0482">Metalloprotease</keyword>
<dbReference type="GO" id="GO:0008237">
    <property type="term" value="F:metallopeptidase activity"/>
    <property type="evidence" value="ECO:0007669"/>
    <property type="project" value="UniProtKB-KW"/>
</dbReference>
<name>A0A6B1G5R8_9CHLR</name>
<evidence type="ECO:0000256" key="1">
    <source>
        <dbReference type="SAM" id="Phobius"/>
    </source>
</evidence>
<dbReference type="AlphaFoldDB" id="A0A6B1G5R8"/>
<accession>A0A6B1G5R8</accession>
<feature type="transmembrane region" description="Helical" evidence="1">
    <location>
        <begin position="205"/>
        <end position="229"/>
    </location>
</feature>
<keyword evidence="1" id="KW-1133">Transmembrane helix</keyword>
<feature type="transmembrane region" description="Helical" evidence="1">
    <location>
        <begin position="241"/>
        <end position="264"/>
    </location>
</feature>
<reference evidence="2" key="1">
    <citation type="submission" date="2019-09" db="EMBL/GenBank/DDBJ databases">
        <title>Characterisation of the sponge microbiome using genome-centric metagenomics.</title>
        <authorList>
            <person name="Engelberts J.P."/>
            <person name="Robbins S.J."/>
            <person name="De Goeij J.M."/>
            <person name="Aranda M."/>
            <person name="Bell S.C."/>
            <person name="Webster N.S."/>
        </authorList>
    </citation>
    <scope>NUCLEOTIDE SEQUENCE</scope>
    <source>
        <strain evidence="2">SB0675_bin_29</strain>
    </source>
</reference>
<organism evidence="2">
    <name type="scientific">Caldilineaceae bacterium SB0675_bin_29</name>
    <dbReference type="NCBI Taxonomy" id="2605266"/>
    <lineage>
        <taxon>Bacteria</taxon>
        <taxon>Bacillati</taxon>
        <taxon>Chloroflexota</taxon>
        <taxon>Caldilineae</taxon>
        <taxon>Caldilineales</taxon>
        <taxon>Caldilineaceae</taxon>
    </lineage>
</organism>
<dbReference type="EMBL" id="VYDA01000668">
    <property type="protein sequence ID" value="MYH63718.1"/>
    <property type="molecule type" value="Genomic_DNA"/>
</dbReference>
<evidence type="ECO:0000313" key="2">
    <source>
        <dbReference type="EMBL" id="MYH63718.1"/>
    </source>
</evidence>
<keyword evidence="1" id="KW-0472">Membrane</keyword>
<sequence length="287" mass="31882">MVGFTDSRNSGNGEGVQMTVAILSLAVVIPVAAAIIWQRVSRALWSSLFFGFGAYAVIGLLRIPLDQVLAIPSIMELISFPLGFLVMKYPPGFILYALIYALFREGIRWLILFFPATSVRTWKEGVMFGLGYSWLAVLQNLGKYVSGFSEEIELNLYSFVEAVEIVSGLGPELTLLIALDRGLAETVFNVGTCLVVMFSVRRRNVWLLLAAVLWNVSYSELSRIVAFSIPGLERGHSYFESLLIIFGPSLTKFLVALLPFLLFFGLRRIKGVRYGDKGDDELEEKGA</sequence>
<keyword evidence="2" id="KW-0378">Hydrolase</keyword>
<feature type="transmembrane region" description="Helical" evidence="1">
    <location>
        <begin position="43"/>
        <end position="61"/>
    </location>
</feature>
<keyword evidence="2" id="KW-0645">Protease</keyword>
<keyword evidence="1" id="KW-0812">Transmembrane</keyword>
<proteinExistence type="predicted"/>
<comment type="caution">
    <text evidence="2">The sequence shown here is derived from an EMBL/GenBank/DDBJ whole genome shotgun (WGS) entry which is preliminary data.</text>
</comment>